<accession>A0A1M6Z6V6</accession>
<dbReference type="RefSeq" id="WP_073285215.1">
    <property type="nucleotide sequence ID" value="NZ_FRAS01000012.1"/>
</dbReference>
<evidence type="ECO:0000313" key="2">
    <source>
        <dbReference type="Proteomes" id="UP000183947"/>
    </source>
</evidence>
<organism evidence="1 2">
    <name type="scientific">Hymenobacter psychrotolerans DSM 18569</name>
    <dbReference type="NCBI Taxonomy" id="1121959"/>
    <lineage>
        <taxon>Bacteria</taxon>
        <taxon>Pseudomonadati</taxon>
        <taxon>Bacteroidota</taxon>
        <taxon>Cytophagia</taxon>
        <taxon>Cytophagales</taxon>
        <taxon>Hymenobacteraceae</taxon>
        <taxon>Hymenobacter</taxon>
    </lineage>
</organism>
<sequence>MSQPTLVLAPAHEAASLIARFALRSPVPAPALEELHELLQHYPPRRIAQCLAEAHSQLVVQEAGPGTRRQQAAYQALLLALLDLADLTDVALPQPVTLAA</sequence>
<proteinExistence type="predicted"/>
<reference evidence="2" key="1">
    <citation type="submission" date="2016-11" db="EMBL/GenBank/DDBJ databases">
        <authorList>
            <person name="Varghese N."/>
            <person name="Submissions S."/>
        </authorList>
    </citation>
    <scope>NUCLEOTIDE SEQUENCE [LARGE SCALE GENOMIC DNA]</scope>
    <source>
        <strain evidence="2">DSM 18569</strain>
    </source>
</reference>
<dbReference type="Proteomes" id="UP000183947">
    <property type="component" value="Unassembled WGS sequence"/>
</dbReference>
<dbReference type="AlphaFoldDB" id="A0A1M6Z6V6"/>
<dbReference type="STRING" id="1121959.SAMN02746009_02439"/>
<name>A0A1M6Z6V6_9BACT</name>
<gene>
    <name evidence="1" type="ORF">SAMN02746009_02439</name>
</gene>
<dbReference type="OrthoDB" id="887271at2"/>
<keyword evidence="2" id="KW-1185">Reference proteome</keyword>
<protein>
    <submittedName>
        <fullName evidence="1">Uncharacterized protein</fullName>
    </submittedName>
</protein>
<evidence type="ECO:0000313" key="1">
    <source>
        <dbReference type="EMBL" id="SHL26122.1"/>
    </source>
</evidence>
<dbReference type="EMBL" id="FRAS01000012">
    <property type="protein sequence ID" value="SHL26122.1"/>
    <property type="molecule type" value="Genomic_DNA"/>
</dbReference>